<evidence type="ECO:0000313" key="3">
    <source>
        <dbReference type="EMBL" id="RXI45070.1"/>
    </source>
</evidence>
<dbReference type="SUPFAM" id="SSF51338">
    <property type="entry name" value="Composite domain of metallo-dependent hydrolases"/>
    <property type="match status" value="1"/>
</dbReference>
<comment type="caution">
    <text evidence="3">The sequence shown here is derived from an EMBL/GenBank/DDBJ whole genome shotgun (WGS) entry which is preliminary data.</text>
</comment>
<dbReference type="Gene3D" id="3.20.20.140">
    <property type="entry name" value="Metal-dependent hydrolases"/>
    <property type="match status" value="1"/>
</dbReference>
<keyword evidence="3" id="KW-0378">Hydrolase</keyword>
<dbReference type="CDD" id="cd01309">
    <property type="entry name" value="Met_dep_hydrolase_C"/>
    <property type="match status" value="1"/>
</dbReference>
<name>A0A4Q0V8Y4_CLOTA</name>
<dbReference type="InterPro" id="IPR050378">
    <property type="entry name" value="Metallo-dep_Hydrolases_sf"/>
</dbReference>
<gene>
    <name evidence="3" type="ORF">DP130_12520</name>
</gene>
<dbReference type="GO" id="GO:0016810">
    <property type="term" value="F:hydrolase activity, acting on carbon-nitrogen (but not peptide) bonds"/>
    <property type="evidence" value="ECO:0007669"/>
    <property type="project" value="InterPro"/>
</dbReference>
<comment type="cofactor">
    <cofactor evidence="1">
        <name>Zn(2+)</name>
        <dbReference type="ChEBI" id="CHEBI:29105"/>
    </cofactor>
</comment>
<dbReference type="PANTHER" id="PTHR11647">
    <property type="entry name" value="HYDRANTOINASE/DIHYDROPYRIMIDINASE FAMILY MEMBER"/>
    <property type="match status" value="1"/>
</dbReference>
<dbReference type="AlphaFoldDB" id="A0A4Q0V8Y4"/>
<accession>A0A4Q0V8Y4</accession>
<dbReference type="InterPro" id="IPR006680">
    <property type="entry name" value="Amidohydro-rel"/>
</dbReference>
<evidence type="ECO:0000259" key="2">
    <source>
        <dbReference type="Pfam" id="PF01979"/>
    </source>
</evidence>
<feature type="domain" description="Amidohydrolase-related" evidence="2">
    <location>
        <begin position="263"/>
        <end position="393"/>
    </location>
</feature>
<evidence type="ECO:0000256" key="1">
    <source>
        <dbReference type="ARBA" id="ARBA00001947"/>
    </source>
</evidence>
<dbReference type="Gene3D" id="2.30.40.10">
    <property type="entry name" value="Urease, subunit C, domain 1"/>
    <property type="match status" value="1"/>
</dbReference>
<evidence type="ECO:0000313" key="4">
    <source>
        <dbReference type="Proteomes" id="UP000290921"/>
    </source>
</evidence>
<dbReference type="InterPro" id="IPR011059">
    <property type="entry name" value="Metal-dep_hydrolase_composite"/>
</dbReference>
<dbReference type="EMBL" id="QMAP01000014">
    <property type="protein sequence ID" value="RXI45070.1"/>
    <property type="molecule type" value="Genomic_DNA"/>
</dbReference>
<dbReference type="Proteomes" id="UP000290921">
    <property type="component" value="Unassembled WGS sequence"/>
</dbReference>
<protein>
    <submittedName>
        <fullName evidence="3">Amidohydrolase</fullName>
    </submittedName>
</protein>
<dbReference type="InterPro" id="IPR032466">
    <property type="entry name" value="Metal_Hydrolase"/>
</dbReference>
<dbReference type="PANTHER" id="PTHR11647:SF1">
    <property type="entry name" value="COLLAPSIN RESPONSE MEDIATOR PROTEIN"/>
    <property type="match status" value="1"/>
</dbReference>
<sequence>MKERQGRLMLIIKNCNLLNMADIYEEKKDILIENGKIVEISNEIDISKHKDCKIIDAKGNFVTPGIVEPHCQLGIKEEIHRFDGDDSNEETDPILPQLRAIDAINPTDEGFDMAKRAGVTTVITGPGESNLIGGTFAAVKTYGKTVNDMVIKDEVAFKFSLGNTVKNVYGKKGNMPKTRMASAAMIRDILMKAKEYHRLHQLSINDKTGKVNPPKLDMKLHSLMRVFDGMLVKFTTHQAYDILTAIRIAEEFKLNYTIDKCSEAYLIPKELKKYSTKYVIGPAYGGKREPEVRNRDTIIAGIMEKNDLNFAISSGHPEVNIELTMVQTIMMYKKGLSRKMALEAMTINAAKILGLEDRIGSIEIGKDADIIIWNGEPLDYYSSPETVLIDGNVVYNKEVI</sequence>
<reference evidence="3 4" key="1">
    <citation type="submission" date="2018-06" db="EMBL/GenBank/DDBJ databases">
        <title>Genome conservation of Clostridium tetani.</title>
        <authorList>
            <person name="Bruggemann H."/>
            <person name="Popoff M.R."/>
        </authorList>
    </citation>
    <scope>NUCLEOTIDE SEQUENCE [LARGE SCALE GENOMIC DNA]</scope>
    <source>
        <strain evidence="3 4">2017.061</strain>
    </source>
</reference>
<dbReference type="SUPFAM" id="SSF51556">
    <property type="entry name" value="Metallo-dependent hydrolases"/>
    <property type="match status" value="1"/>
</dbReference>
<dbReference type="Pfam" id="PF01979">
    <property type="entry name" value="Amidohydro_1"/>
    <property type="match status" value="1"/>
</dbReference>
<organism evidence="3 4">
    <name type="scientific">Clostridium tetani</name>
    <dbReference type="NCBI Taxonomy" id="1513"/>
    <lineage>
        <taxon>Bacteria</taxon>
        <taxon>Bacillati</taxon>
        <taxon>Bacillota</taxon>
        <taxon>Clostridia</taxon>
        <taxon>Eubacteriales</taxon>
        <taxon>Clostridiaceae</taxon>
        <taxon>Clostridium</taxon>
    </lineage>
</organism>
<proteinExistence type="predicted"/>